<protein>
    <submittedName>
        <fullName evidence="2">Uncharacterized protein</fullName>
    </submittedName>
</protein>
<organism evidence="2">
    <name type="scientific">Rhizophora mucronata</name>
    <name type="common">Asiatic mangrove</name>
    <dbReference type="NCBI Taxonomy" id="61149"/>
    <lineage>
        <taxon>Eukaryota</taxon>
        <taxon>Viridiplantae</taxon>
        <taxon>Streptophyta</taxon>
        <taxon>Embryophyta</taxon>
        <taxon>Tracheophyta</taxon>
        <taxon>Spermatophyta</taxon>
        <taxon>Magnoliopsida</taxon>
        <taxon>eudicotyledons</taxon>
        <taxon>Gunneridae</taxon>
        <taxon>Pentapetalae</taxon>
        <taxon>rosids</taxon>
        <taxon>fabids</taxon>
        <taxon>Malpighiales</taxon>
        <taxon>Rhizophoraceae</taxon>
        <taxon>Rhizophora</taxon>
    </lineage>
</organism>
<evidence type="ECO:0000313" key="2">
    <source>
        <dbReference type="EMBL" id="MBX23269.1"/>
    </source>
</evidence>
<reference evidence="2" key="1">
    <citation type="submission" date="2018-02" db="EMBL/GenBank/DDBJ databases">
        <title>Rhizophora mucronata_Transcriptome.</title>
        <authorList>
            <person name="Meera S.P."/>
            <person name="Sreeshan A."/>
            <person name="Augustine A."/>
        </authorList>
    </citation>
    <scope>NUCLEOTIDE SEQUENCE</scope>
    <source>
        <tissue evidence="2">Leaf</tissue>
    </source>
</reference>
<accession>A0A2P2LZ92</accession>
<feature type="region of interest" description="Disordered" evidence="1">
    <location>
        <begin position="1"/>
        <end position="28"/>
    </location>
</feature>
<evidence type="ECO:0000256" key="1">
    <source>
        <dbReference type="SAM" id="MobiDB-lite"/>
    </source>
</evidence>
<name>A0A2P2LZ92_RHIMU</name>
<dbReference type="AlphaFoldDB" id="A0A2P2LZ92"/>
<sequence>MEGHHFNGSWISSSRHYSSHCNDDSRKELPNEVNKFCKTFLSYKHNDVNMSNHMFKFIYCVKISA</sequence>
<proteinExistence type="predicted"/>
<dbReference type="EMBL" id="GGEC01042785">
    <property type="protein sequence ID" value="MBX23269.1"/>
    <property type="molecule type" value="Transcribed_RNA"/>
</dbReference>